<gene>
    <name evidence="1" type="ORF">SDC9_182264</name>
</gene>
<sequence>MPARTHEVGVDRALAALRVTHDQPRAALSTEHRALQVVLVHLRCIRCGSVRAEHGLHLVPHLVRDDRLVCSGIGDALVAHAALVVRVRQHPVYR</sequence>
<comment type="caution">
    <text evidence="1">The sequence shown here is derived from an EMBL/GenBank/DDBJ whole genome shotgun (WGS) entry which is preliminary data.</text>
</comment>
<proteinExistence type="predicted"/>
<evidence type="ECO:0000313" key="1">
    <source>
        <dbReference type="EMBL" id="MPN34770.1"/>
    </source>
</evidence>
<protein>
    <submittedName>
        <fullName evidence="1">Uncharacterized protein</fullName>
    </submittedName>
</protein>
<dbReference type="EMBL" id="VSSQ01087983">
    <property type="protein sequence ID" value="MPN34770.1"/>
    <property type="molecule type" value="Genomic_DNA"/>
</dbReference>
<reference evidence="1" key="1">
    <citation type="submission" date="2019-08" db="EMBL/GenBank/DDBJ databases">
        <authorList>
            <person name="Kucharzyk K."/>
            <person name="Murdoch R.W."/>
            <person name="Higgins S."/>
            <person name="Loffler F."/>
        </authorList>
    </citation>
    <scope>NUCLEOTIDE SEQUENCE</scope>
</reference>
<dbReference type="AlphaFoldDB" id="A0A645H7W4"/>
<name>A0A645H7W4_9ZZZZ</name>
<accession>A0A645H7W4</accession>
<organism evidence="1">
    <name type="scientific">bioreactor metagenome</name>
    <dbReference type="NCBI Taxonomy" id="1076179"/>
    <lineage>
        <taxon>unclassified sequences</taxon>
        <taxon>metagenomes</taxon>
        <taxon>ecological metagenomes</taxon>
    </lineage>
</organism>